<evidence type="ECO:0000313" key="9">
    <source>
        <dbReference type="Proteomes" id="UP001501508"/>
    </source>
</evidence>
<evidence type="ECO:0000256" key="5">
    <source>
        <dbReference type="ARBA" id="ARBA00023237"/>
    </source>
</evidence>
<proteinExistence type="inferred from homology"/>
<dbReference type="RefSeq" id="WP_345027494.1">
    <property type="nucleotide sequence ID" value="NZ_BAABEY010000014.1"/>
</dbReference>
<feature type="domain" description="SusD-like N-terminal" evidence="7">
    <location>
        <begin position="75"/>
        <end position="226"/>
    </location>
</feature>
<feature type="domain" description="RagB/SusD" evidence="6">
    <location>
        <begin position="337"/>
        <end position="464"/>
    </location>
</feature>
<keyword evidence="5" id="KW-0998">Cell outer membrane</keyword>
<dbReference type="InterPro" id="IPR012944">
    <property type="entry name" value="SusD_RagB_dom"/>
</dbReference>
<comment type="subcellular location">
    <subcellularLocation>
        <location evidence="1">Cell outer membrane</location>
    </subcellularLocation>
</comment>
<evidence type="ECO:0000313" key="8">
    <source>
        <dbReference type="EMBL" id="GAA4435922.1"/>
    </source>
</evidence>
<organism evidence="8 9">
    <name type="scientific">Ravibacter arvi</name>
    <dbReference type="NCBI Taxonomy" id="2051041"/>
    <lineage>
        <taxon>Bacteria</taxon>
        <taxon>Pseudomonadati</taxon>
        <taxon>Bacteroidota</taxon>
        <taxon>Cytophagia</taxon>
        <taxon>Cytophagales</taxon>
        <taxon>Spirosomataceae</taxon>
        <taxon>Ravibacter</taxon>
    </lineage>
</organism>
<evidence type="ECO:0000256" key="4">
    <source>
        <dbReference type="ARBA" id="ARBA00023136"/>
    </source>
</evidence>
<protein>
    <submittedName>
        <fullName evidence="8">RagB/SusD family nutrient uptake outer membrane protein</fullName>
    </submittedName>
</protein>
<keyword evidence="3" id="KW-0732">Signal</keyword>
<dbReference type="Proteomes" id="UP001501508">
    <property type="component" value="Unassembled WGS sequence"/>
</dbReference>
<dbReference type="Pfam" id="PF14322">
    <property type="entry name" value="SusD-like_3"/>
    <property type="match status" value="1"/>
</dbReference>
<comment type="caution">
    <text evidence="8">The sequence shown here is derived from an EMBL/GenBank/DDBJ whole genome shotgun (WGS) entry which is preliminary data.</text>
</comment>
<sequence length="464" mass="51510">MLNRKVSFLYKVLSFTAVLVSFGSCREILEPPPVDLLVDDLVLRGPDDMDPVRIGLYNAVRSFGSATIFAGDFTPDYIQNNGTFTDYNELGTKQITAANTLASTLWGNIYSTIYIANFIDENIGKVSRVSQDEKDALVAQANFCRAYAYFIAAYSFGDVPKVTTTDVQTNRAIARAPQSEILALVREQYEAALEKLPERWDADNATLNKQFATKNAARAGLARYYLYQGEWANAEKMATDVINNKLQALDSSYVAVISTEFDAESIFEVAYGNTSSDDPGTSSTGLNNILVGRREVIPSNSYVAQLINVHAGTRTATISFSSANQQGRDNGWTVTKYGTPDQGNNNITIFRLAEMYLIRAEARAQQGKISGSSGALADVNVLRKRAKAPLASFTNQALALSTIETERLYELSFEGHRWYDLKRTGRLNAVMTAFSQNWNEKYKVWPIPVTEMQTNRNLKQNDGY</sequence>
<keyword evidence="4" id="KW-0472">Membrane</keyword>
<dbReference type="PROSITE" id="PS51257">
    <property type="entry name" value="PROKAR_LIPOPROTEIN"/>
    <property type="match status" value="1"/>
</dbReference>
<dbReference type="Gene3D" id="1.25.40.390">
    <property type="match status" value="1"/>
</dbReference>
<dbReference type="CDD" id="cd08977">
    <property type="entry name" value="SusD"/>
    <property type="match status" value="1"/>
</dbReference>
<dbReference type="Pfam" id="PF07980">
    <property type="entry name" value="SusD_RagB"/>
    <property type="match status" value="1"/>
</dbReference>
<evidence type="ECO:0000259" key="6">
    <source>
        <dbReference type="Pfam" id="PF07980"/>
    </source>
</evidence>
<evidence type="ECO:0000259" key="7">
    <source>
        <dbReference type="Pfam" id="PF14322"/>
    </source>
</evidence>
<name>A0ABP8LUQ3_9BACT</name>
<dbReference type="EMBL" id="BAABEY010000014">
    <property type="protein sequence ID" value="GAA4435922.1"/>
    <property type="molecule type" value="Genomic_DNA"/>
</dbReference>
<evidence type="ECO:0000256" key="3">
    <source>
        <dbReference type="ARBA" id="ARBA00022729"/>
    </source>
</evidence>
<dbReference type="SUPFAM" id="SSF48452">
    <property type="entry name" value="TPR-like"/>
    <property type="match status" value="1"/>
</dbReference>
<dbReference type="InterPro" id="IPR011990">
    <property type="entry name" value="TPR-like_helical_dom_sf"/>
</dbReference>
<accession>A0ABP8LUQ3</accession>
<comment type="similarity">
    <text evidence="2">Belongs to the SusD family.</text>
</comment>
<reference evidence="9" key="1">
    <citation type="journal article" date="2019" name="Int. J. Syst. Evol. Microbiol.">
        <title>The Global Catalogue of Microorganisms (GCM) 10K type strain sequencing project: providing services to taxonomists for standard genome sequencing and annotation.</title>
        <authorList>
            <consortium name="The Broad Institute Genomics Platform"/>
            <consortium name="The Broad Institute Genome Sequencing Center for Infectious Disease"/>
            <person name="Wu L."/>
            <person name="Ma J."/>
        </authorList>
    </citation>
    <scope>NUCLEOTIDE SEQUENCE [LARGE SCALE GENOMIC DNA]</scope>
    <source>
        <strain evidence="9">JCM 31920</strain>
    </source>
</reference>
<evidence type="ECO:0000256" key="1">
    <source>
        <dbReference type="ARBA" id="ARBA00004442"/>
    </source>
</evidence>
<dbReference type="InterPro" id="IPR033985">
    <property type="entry name" value="SusD-like_N"/>
</dbReference>
<evidence type="ECO:0000256" key="2">
    <source>
        <dbReference type="ARBA" id="ARBA00006275"/>
    </source>
</evidence>
<keyword evidence="9" id="KW-1185">Reference proteome</keyword>
<gene>
    <name evidence="8" type="ORF">GCM10023091_13150</name>
</gene>